<feature type="compositionally biased region" description="Basic and acidic residues" evidence="1">
    <location>
        <begin position="153"/>
        <end position="165"/>
    </location>
</feature>
<evidence type="ECO:0000313" key="3">
    <source>
        <dbReference type="EMBL" id="OAX34771.1"/>
    </source>
</evidence>
<dbReference type="Proteomes" id="UP000092154">
    <property type="component" value="Unassembled WGS sequence"/>
</dbReference>
<sequence length="222" mass="24152">MNMNDTRSPGSTSTDIWDQHSDYSGLNSYPPGATIKSQRKHVQQVIPDDWDNDEDEEEDNAKVWEDANNKAPMPELIISPSSTGTSVVSPPPAAYQATMRILKRPSPSQSASNSTTSLSSQTRNTLAEREAQYQEARNRIFGTTSEDCGDDLESGRRVRSARDTGGKAADVGSAVLRAPMGPSDAEQEASTSRTDDAPPKGFRDRRNGRKQSSSSSSMLPRT</sequence>
<dbReference type="InterPro" id="IPR024771">
    <property type="entry name" value="SUZ"/>
</dbReference>
<feature type="region of interest" description="Disordered" evidence="1">
    <location>
        <begin position="1"/>
        <end position="222"/>
    </location>
</feature>
<accession>A0A1B7MQB8</accession>
<dbReference type="AlphaFoldDB" id="A0A1B7MQB8"/>
<feature type="compositionally biased region" description="Basic and acidic residues" evidence="1">
    <location>
        <begin position="126"/>
        <end position="138"/>
    </location>
</feature>
<gene>
    <name evidence="3" type="ORF">K503DRAFT_746899</name>
</gene>
<organism evidence="3 4">
    <name type="scientific">Rhizopogon vinicolor AM-OR11-026</name>
    <dbReference type="NCBI Taxonomy" id="1314800"/>
    <lineage>
        <taxon>Eukaryota</taxon>
        <taxon>Fungi</taxon>
        <taxon>Dikarya</taxon>
        <taxon>Basidiomycota</taxon>
        <taxon>Agaricomycotina</taxon>
        <taxon>Agaricomycetes</taxon>
        <taxon>Agaricomycetidae</taxon>
        <taxon>Boletales</taxon>
        <taxon>Suillineae</taxon>
        <taxon>Rhizopogonaceae</taxon>
        <taxon>Rhizopogon</taxon>
    </lineage>
</organism>
<name>A0A1B7MQB8_9AGAM</name>
<dbReference type="Pfam" id="PF12752">
    <property type="entry name" value="SUZ"/>
    <property type="match status" value="1"/>
</dbReference>
<keyword evidence="4" id="KW-1185">Reference proteome</keyword>
<dbReference type="PROSITE" id="PS51673">
    <property type="entry name" value="SUZ"/>
    <property type="match status" value="1"/>
</dbReference>
<reference evidence="3 4" key="1">
    <citation type="submission" date="2016-06" db="EMBL/GenBank/DDBJ databases">
        <title>Comparative genomics of the ectomycorrhizal sister species Rhizopogon vinicolor and Rhizopogon vesiculosus (Basidiomycota: Boletales) reveals a divergence of the mating type B locus.</title>
        <authorList>
            <consortium name="DOE Joint Genome Institute"/>
            <person name="Mujic A.B."/>
            <person name="Kuo A."/>
            <person name="Tritt A."/>
            <person name="Lipzen A."/>
            <person name="Chen C."/>
            <person name="Johnson J."/>
            <person name="Sharma A."/>
            <person name="Barry K."/>
            <person name="Grigoriev I.V."/>
            <person name="Spatafora J.W."/>
        </authorList>
    </citation>
    <scope>NUCLEOTIDE SEQUENCE [LARGE SCALE GENOMIC DNA]</scope>
    <source>
        <strain evidence="3 4">AM-OR11-026</strain>
    </source>
</reference>
<dbReference type="InterPro" id="IPR039228">
    <property type="entry name" value="SZRD1"/>
</dbReference>
<feature type="compositionally biased region" description="Polar residues" evidence="1">
    <location>
        <begin position="1"/>
        <end position="27"/>
    </location>
</feature>
<feature type="compositionally biased region" description="Acidic residues" evidence="1">
    <location>
        <begin position="48"/>
        <end position="59"/>
    </location>
</feature>
<evidence type="ECO:0000256" key="1">
    <source>
        <dbReference type="SAM" id="MobiDB-lite"/>
    </source>
</evidence>
<evidence type="ECO:0000259" key="2">
    <source>
        <dbReference type="PROSITE" id="PS51673"/>
    </source>
</evidence>
<dbReference type="PANTHER" id="PTHR31796:SF2">
    <property type="entry name" value="SUZ DOMAIN-CONTAINING PROTEIN 1"/>
    <property type="match status" value="1"/>
</dbReference>
<feature type="compositionally biased region" description="Low complexity" evidence="1">
    <location>
        <begin position="104"/>
        <end position="125"/>
    </location>
</feature>
<dbReference type="EMBL" id="KV448569">
    <property type="protein sequence ID" value="OAX34771.1"/>
    <property type="molecule type" value="Genomic_DNA"/>
</dbReference>
<feature type="compositionally biased region" description="Basic and acidic residues" evidence="1">
    <location>
        <begin position="193"/>
        <end position="205"/>
    </location>
</feature>
<feature type="domain" description="SUZ" evidence="2">
    <location>
        <begin position="72"/>
        <end position="145"/>
    </location>
</feature>
<evidence type="ECO:0000313" key="4">
    <source>
        <dbReference type="Proteomes" id="UP000092154"/>
    </source>
</evidence>
<protein>
    <recommendedName>
        <fullName evidence="2">SUZ domain-containing protein</fullName>
    </recommendedName>
</protein>
<feature type="compositionally biased region" description="Low complexity" evidence="1">
    <location>
        <begin position="79"/>
        <end position="88"/>
    </location>
</feature>
<dbReference type="InParanoid" id="A0A1B7MQB8"/>
<dbReference type="PANTHER" id="PTHR31796">
    <property type="entry name" value="SUZ DOMAIN-CONTAINING PROTEIN 1"/>
    <property type="match status" value="1"/>
</dbReference>
<dbReference type="OrthoDB" id="5373615at2759"/>
<dbReference type="STRING" id="1314800.A0A1B7MQB8"/>
<proteinExistence type="predicted"/>
<feature type="compositionally biased region" description="Low complexity" evidence="1">
    <location>
        <begin position="212"/>
        <end position="222"/>
    </location>
</feature>